<dbReference type="PANTHER" id="PTHR12181">
    <property type="entry name" value="LIPIN"/>
    <property type="match status" value="1"/>
</dbReference>
<sequence length="308" mass="34293">MHSDSEDASAKQAEVFGSCLELTELPKRAGKNDIEDDGFVIGAQNSAEKSYQTLDTSVVELKMNDELSASCGSCFYLTTICLQIYKLEMNQNLQLMLVLDSISVHSASNDLLERKDEQMVIDSSSVHSVSIHFKRKDEQWVLTASVDETESSQERPASEDECSKSDPIEPGPASPGDITQVYSSIRFEISLCGNELRVGMGATSAAEAFDARRVSAEDFKISATSILKNENLIIRFRDRYFTWEKAAPVVLGMAAFGLDLPLESKDAIPVEQMTQKTVNSFWTISKSQRRPKCDNFQFLYQSFRNTTG</sequence>
<dbReference type="PANTHER" id="PTHR12181:SF59">
    <property type="entry name" value="PHOSPHATIDATE PHOSPHATASE PAH1"/>
    <property type="match status" value="1"/>
</dbReference>
<organism evidence="3 4">
    <name type="scientific">Rubus argutus</name>
    <name type="common">Southern blackberry</name>
    <dbReference type="NCBI Taxonomy" id="59490"/>
    <lineage>
        <taxon>Eukaryota</taxon>
        <taxon>Viridiplantae</taxon>
        <taxon>Streptophyta</taxon>
        <taxon>Embryophyta</taxon>
        <taxon>Tracheophyta</taxon>
        <taxon>Spermatophyta</taxon>
        <taxon>Magnoliopsida</taxon>
        <taxon>eudicotyledons</taxon>
        <taxon>Gunneridae</taxon>
        <taxon>Pentapetalae</taxon>
        <taxon>rosids</taxon>
        <taxon>fabids</taxon>
        <taxon>Rosales</taxon>
        <taxon>Rosaceae</taxon>
        <taxon>Rosoideae</taxon>
        <taxon>Rosoideae incertae sedis</taxon>
        <taxon>Rubus</taxon>
    </lineage>
</organism>
<proteinExistence type="predicted"/>
<accession>A0AAW1WAC9</accession>
<feature type="domain" description="Lipin middle" evidence="2">
    <location>
        <begin position="187"/>
        <end position="282"/>
    </location>
</feature>
<dbReference type="InterPro" id="IPR026058">
    <property type="entry name" value="LIPIN"/>
</dbReference>
<name>A0AAW1WAC9_RUBAR</name>
<evidence type="ECO:0000259" key="2">
    <source>
        <dbReference type="Pfam" id="PF16876"/>
    </source>
</evidence>
<dbReference type="Pfam" id="PF16876">
    <property type="entry name" value="Lipin_mid"/>
    <property type="match status" value="1"/>
</dbReference>
<comment type="caution">
    <text evidence="3">The sequence shown here is derived from an EMBL/GenBank/DDBJ whole genome shotgun (WGS) entry which is preliminary data.</text>
</comment>
<feature type="compositionally biased region" description="Basic and acidic residues" evidence="1">
    <location>
        <begin position="152"/>
        <end position="167"/>
    </location>
</feature>
<evidence type="ECO:0000313" key="4">
    <source>
        <dbReference type="Proteomes" id="UP001457282"/>
    </source>
</evidence>
<keyword evidence="4" id="KW-1185">Reference proteome</keyword>
<feature type="region of interest" description="Disordered" evidence="1">
    <location>
        <begin position="144"/>
        <end position="176"/>
    </location>
</feature>
<protein>
    <recommendedName>
        <fullName evidence="2">Lipin middle domain-containing protein</fullName>
    </recommendedName>
</protein>
<dbReference type="EMBL" id="JBEDUW010000006">
    <property type="protein sequence ID" value="KAK9920758.1"/>
    <property type="molecule type" value="Genomic_DNA"/>
</dbReference>
<reference evidence="3 4" key="1">
    <citation type="journal article" date="2023" name="G3 (Bethesda)">
        <title>A chromosome-length genome assembly and annotation of blackberry (Rubus argutus, cv. 'Hillquist').</title>
        <authorList>
            <person name="Bruna T."/>
            <person name="Aryal R."/>
            <person name="Dudchenko O."/>
            <person name="Sargent D.J."/>
            <person name="Mead D."/>
            <person name="Buti M."/>
            <person name="Cavallini A."/>
            <person name="Hytonen T."/>
            <person name="Andres J."/>
            <person name="Pham M."/>
            <person name="Weisz D."/>
            <person name="Mascagni F."/>
            <person name="Usai G."/>
            <person name="Natali L."/>
            <person name="Bassil N."/>
            <person name="Fernandez G.E."/>
            <person name="Lomsadze A."/>
            <person name="Armour M."/>
            <person name="Olukolu B."/>
            <person name="Poorten T."/>
            <person name="Britton C."/>
            <person name="Davik J."/>
            <person name="Ashrafi H."/>
            <person name="Aiden E.L."/>
            <person name="Borodovsky M."/>
            <person name="Worthington M."/>
        </authorList>
    </citation>
    <scope>NUCLEOTIDE SEQUENCE [LARGE SCALE GENOMIC DNA]</scope>
    <source>
        <strain evidence="3">PI 553951</strain>
    </source>
</reference>
<gene>
    <name evidence="3" type="ORF">M0R45_029304</name>
</gene>
<dbReference type="Proteomes" id="UP001457282">
    <property type="component" value="Unassembled WGS sequence"/>
</dbReference>
<evidence type="ECO:0000256" key="1">
    <source>
        <dbReference type="SAM" id="MobiDB-lite"/>
    </source>
</evidence>
<evidence type="ECO:0000313" key="3">
    <source>
        <dbReference type="EMBL" id="KAK9920758.1"/>
    </source>
</evidence>
<dbReference type="AlphaFoldDB" id="A0AAW1WAC9"/>
<dbReference type="InterPro" id="IPR031703">
    <property type="entry name" value="Lipin_mid"/>
</dbReference>
<dbReference type="GO" id="GO:0008195">
    <property type="term" value="F:phosphatidate phosphatase activity"/>
    <property type="evidence" value="ECO:0007669"/>
    <property type="project" value="TreeGrafter"/>
</dbReference>